<evidence type="ECO:0000256" key="1">
    <source>
        <dbReference type="SAM" id="MobiDB-lite"/>
    </source>
</evidence>
<organism evidence="2 3">
    <name type="scientific">Streptomyces longispororuber</name>
    <dbReference type="NCBI Taxonomy" id="68230"/>
    <lineage>
        <taxon>Bacteria</taxon>
        <taxon>Bacillati</taxon>
        <taxon>Actinomycetota</taxon>
        <taxon>Actinomycetes</taxon>
        <taxon>Kitasatosporales</taxon>
        <taxon>Streptomycetaceae</taxon>
        <taxon>Streptomyces</taxon>
    </lineage>
</organism>
<reference evidence="2" key="1">
    <citation type="journal article" date="2014" name="Int. J. Syst. Evol. Microbiol.">
        <title>Complete genome sequence of Corynebacterium casei LMG S-19264T (=DSM 44701T), isolated from a smear-ripened cheese.</title>
        <authorList>
            <consortium name="US DOE Joint Genome Institute (JGI-PGF)"/>
            <person name="Walter F."/>
            <person name="Albersmeier A."/>
            <person name="Kalinowski J."/>
            <person name="Ruckert C."/>
        </authorList>
    </citation>
    <scope>NUCLEOTIDE SEQUENCE</scope>
    <source>
        <strain evidence="2">JCM 4784</strain>
    </source>
</reference>
<gene>
    <name evidence="2" type="ORF">GCM10018785_45370</name>
</gene>
<keyword evidence="3" id="KW-1185">Reference proteome</keyword>
<feature type="region of interest" description="Disordered" evidence="1">
    <location>
        <begin position="127"/>
        <end position="153"/>
    </location>
</feature>
<protein>
    <submittedName>
        <fullName evidence="2">Uncharacterized protein</fullName>
    </submittedName>
</protein>
<dbReference type="Proteomes" id="UP000608024">
    <property type="component" value="Unassembled WGS sequence"/>
</dbReference>
<dbReference type="AlphaFoldDB" id="A0A918ZV02"/>
<name>A0A918ZV02_9ACTN</name>
<evidence type="ECO:0000313" key="2">
    <source>
        <dbReference type="EMBL" id="GHE72033.1"/>
    </source>
</evidence>
<accession>A0A918ZV02</accession>
<reference evidence="2" key="2">
    <citation type="submission" date="2020-09" db="EMBL/GenBank/DDBJ databases">
        <authorList>
            <person name="Sun Q."/>
            <person name="Ohkuma M."/>
        </authorList>
    </citation>
    <scope>NUCLEOTIDE SEQUENCE</scope>
    <source>
        <strain evidence="2">JCM 4784</strain>
    </source>
</reference>
<proteinExistence type="predicted"/>
<dbReference type="RefSeq" id="WP_229925831.1">
    <property type="nucleotide sequence ID" value="NZ_BNBT01000074.1"/>
</dbReference>
<feature type="compositionally biased region" description="Basic and acidic residues" evidence="1">
    <location>
        <begin position="127"/>
        <end position="139"/>
    </location>
</feature>
<dbReference type="EMBL" id="BNBT01000074">
    <property type="protein sequence ID" value="GHE72033.1"/>
    <property type="molecule type" value="Genomic_DNA"/>
</dbReference>
<comment type="caution">
    <text evidence="2">The sequence shown here is derived from an EMBL/GenBank/DDBJ whole genome shotgun (WGS) entry which is preliminary data.</text>
</comment>
<sequence>MADAGTPEDPAAMIRARYALYVETLRARMPQAQFELLMEVIREYVKAGGGRFRLDLEPEEKELFTEEVQQELLILLGLLGAMEPGHEDRADHVVARLGDGEHAKAAMSLVPPDVANDSDKLRAMRDKLDAQQHQRRQDEQTVEDIARASGMDT</sequence>
<evidence type="ECO:0000313" key="3">
    <source>
        <dbReference type="Proteomes" id="UP000608024"/>
    </source>
</evidence>